<evidence type="ECO:0000256" key="4">
    <source>
        <dbReference type="ARBA" id="ARBA00023040"/>
    </source>
</evidence>
<evidence type="ECO:0000256" key="2">
    <source>
        <dbReference type="ARBA" id="ARBA00022692"/>
    </source>
</evidence>
<dbReference type="EMBL" id="DS469507">
    <property type="protein sequence ID" value="EDO50023.1"/>
    <property type="molecule type" value="Genomic_DNA"/>
</dbReference>
<evidence type="ECO:0000256" key="1">
    <source>
        <dbReference type="ARBA" id="ARBA00004141"/>
    </source>
</evidence>
<dbReference type="FunFam" id="1.20.1070.10:FF:000291">
    <property type="entry name" value="Predicted protein"/>
    <property type="match status" value="1"/>
</dbReference>
<feature type="transmembrane region" description="Helical" evidence="9">
    <location>
        <begin position="285"/>
        <end position="305"/>
    </location>
</feature>
<dbReference type="STRING" id="45351.A7RF33"/>
<evidence type="ECO:0000313" key="12">
    <source>
        <dbReference type="Proteomes" id="UP000001593"/>
    </source>
</evidence>
<reference evidence="11 12" key="1">
    <citation type="journal article" date="2007" name="Science">
        <title>Sea anemone genome reveals ancestral eumetazoan gene repertoire and genomic organization.</title>
        <authorList>
            <person name="Putnam N.H."/>
            <person name="Srivastava M."/>
            <person name="Hellsten U."/>
            <person name="Dirks B."/>
            <person name="Chapman J."/>
            <person name="Salamov A."/>
            <person name="Terry A."/>
            <person name="Shapiro H."/>
            <person name="Lindquist E."/>
            <person name="Kapitonov V.V."/>
            <person name="Jurka J."/>
            <person name="Genikhovich G."/>
            <person name="Grigoriev I.V."/>
            <person name="Lucas S.M."/>
            <person name="Steele R.E."/>
            <person name="Finnerty J.R."/>
            <person name="Technau U."/>
            <person name="Martindale M.Q."/>
            <person name="Rokhsar D.S."/>
        </authorList>
    </citation>
    <scope>NUCLEOTIDE SEQUENCE [LARGE SCALE GENOMIC DNA]</scope>
    <source>
        <strain evidence="12">CH2 X CH6</strain>
    </source>
</reference>
<evidence type="ECO:0000256" key="7">
    <source>
        <dbReference type="ARBA" id="ARBA00023224"/>
    </source>
</evidence>
<keyword evidence="6 8" id="KW-0675">Receptor</keyword>
<evidence type="ECO:0000313" key="11">
    <source>
        <dbReference type="EMBL" id="EDO50023.1"/>
    </source>
</evidence>
<dbReference type="Pfam" id="PF00001">
    <property type="entry name" value="7tm_1"/>
    <property type="match status" value="1"/>
</dbReference>
<keyword evidence="4 8" id="KW-0297">G-protein coupled receptor</keyword>
<dbReference type="eggNOG" id="KOG3656">
    <property type="taxonomic scope" value="Eukaryota"/>
</dbReference>
<keyword evidence="12" id="KW-1185">Reference proteome</keyword>
<keyword evidence="5 9" id="KW-0472">Membrane</keyword>
<gene>
    <name evidence="11" type="ORF">NEMVEDRAFT_v1g196253</name>
</gene>
<dbReference type="InterPro" id="IPR000276">
    <property type="entry name" value="GPCR_Rhodpsn"/>
</dbReference>
<evidence type="ECO:0000256" key="9">
    <source>
        <dbReference type="SAM" id="Phobius"/>
    </source>
</evidence>
<dbReference type="GO" id="GO:0007218">
    <property type="term" value="P:neuropeptide signaling pathway"/>
    <property type="evidence" value="ECO:0000318"/>
    <property type="project" value="GO_Central"/>
</dbReference>
<keyword evidence="3 9" id="KW-1133">Transmembrane helix</keyword>
<dbReference type="FunCoup" id="A7RF33">
    <property type="interactions" value="154"/>
</dbReference>
<dbReference type="GO" id="GO:0008188">
    <property type="term" value="F:neuropeptide receptor activity"/>
    <property type="evidence" value="ECO:0000318"/>
    <property type="project" value="GO_Central"/>
</dbReference>
<dbReference type="PANTHER" id="PTHR45695">
    <property type="entry name" value="LEUCOKININ RECEPTOR-RELATED"/>
    <property type="match status" value="1"/>
</dbReference>
<evidence type="ECO:0000259" key="10">
    <source>
        <dbReference type="PROSITE" id="PS50262"/>
    </source>
</evidence>
<dbReference type="PhylomeDB" id="A7RF33"/>
<dbReference type="Gene3D" id="1.20.1070.10">
    <property type="entry name" value="Rhodopsin 7-helix transmembrane proteins"/>
    <property type="match status" value="1"/>
</dbReference>
<dbReference type="OMA" id="WIAMCKL"/>
<keyword evidence="7 8" id="KW-0807">Transducer</keyword>
<protein>
    <recommendedName>
        <fullName evidence="10">G-protein coupled receptors family 1 profile domain-containing protein</fullName>
    </recommendedName>
</protein>
<dbReference type="PANTHER" id="PTHR45695:SF9">
    <property type="entry name" value="LEUCOKININ RECEPTOR"/>
    <property type="match status" value="1"/>
</dbReference>
<dbReference type="InParanoid" id="A7RF33"/>
<evidence type="ECO:0000256" key="5">
    <source>
        <dbReference type="ARBA" id="ARBA00023136"/>
    </source>
</evidence>
<dbReference type="PROSITE" id="PS50262">
    <property type="entry name" value="G_PROTEIN_RECEP_F1_2"/>
    <property type="match status" value="1"/>
</dbReference>
<dbReference type="OrthoDB" id="9445642at2759"/>
<organism evidence="11 12">
    <name type="scientific">Nematostella vectensis</name>
    <name type="common">Starlet sea anemone</name>
    <dbReference type="NCBI Taxonomy" id="45351"/>
    <lineage>
        <taxon>Eukaryota</taxon>
        <taxon>Metazoa</taxon>
        <taxon>Cnidaria</taxon>
        <taxon>Anthozoa</taxon>
        <taxon>Hexacorallia</taxon>
        <taxon>Actiniaria</taxon>
        <taxon>Edwardsiidae</taxon>
        <taxon>Nematostella</taxon>
    </lineage>
</organism>
<dbReference type="KEGG" id="nve:5522331"/>
<dbReference type="PRINTS" id="PR00237">
    <property type="entry name" value="GPCRRHODOPSN"/>
</dbReference>
<dbReference type="AlphaFoldDB" id="A7RF33"/>
<keyword evidence="2 8" id="KW-0812">Transmembrane</keyword>
<feature type="transmembrane region" description="Helical" evidence="9">
    <location>
        <begin position="198"/>
        <end position="225"/>
    </location>
</feature>
<evidence type="ECO:0000256" key="8">
    <source>
        <dbReference type="RuleBase" id="RU000688"/>
    </source>
</evidence>
<accession>A7RF33</accession>
<feature type="transmembrane region" description="Helical" evidence="9">
    <location>
        <begin position="135"/>
        <end position="160"/>
    </location>
</feature>
<dbReference type="Proteomes" id="UP000001593">
    <property type="component" value="Unassembled WGS sequence"/>
</dbReference>
<sequence>MYNSTQNPCPTHPDLSKAARSGLAFGFILSMLISFPGNILVIVTVVTNRRMRTVTNYLIVNMAVADLLLTVFNMPSTTSTVISPSYFWYTGEFWIAMCKLLPFIQSVSVASSVLNMTAIAVDRFFAVVLPLRRYITFNVAYIMMAAVWVVAIGVSAPFLYAQNVISFPGMPGKVACMETWKHPIEQLMEISEPKDFTVVLFVVFYVLPLIVMSVLYSVVIYKLWIRKLPGQRSELNQQRADRSKKKVLRMLLIVLLLFALCWLPVHVTSFILFFGTCSPPPILTWIGYLLSQGNSAINPCIYVIFNESYRQGFARLVCCLCRRKGSRMVRPGVTVIGMDNTYIDGVTRSNIASPSPRMLRDTYT</sequence>
<feature type="domain" description="G-protein coupled receptors family 1 profile" evidence="10">
    <location>
        <begin position="37"/>
        <end position="302"/>
    </location>
</feature>
<dbReference type="SUPFAM" id="SSF81321">
    <property type="entry name" value="Family A G protein-coupled receptor-like"/>
    <property type="match status" value="1"/>
</dbReference>
<dbReference type="PROSITE" id="PS00237">
    <property type="entry name" value="G_PROTEIN_RECEP_F1_1"/>
    <property type="match status" value="1"/>
</dbReference>
<dbReference type="SMART" id="SM01381">
    <property type="entry name" value="7TM_GPCR_Srsx"/>
    <property type="match status" value="1"/>
</dbReference>
<comment type="similarity">
    <text evidence="8">Belongs to the G-protein coupled receptor 1 family.</text>
</comment>
<dbReference type="HOGENOM" id="CLU_009579_6_0_1"/>
<comment type="subcellular location">
    <subcellularLocation>
        <location evidence="1">Membrane</location>
        <topology evidence="1">Multi-pass membrane protein</topology>
    </subcellularLocation>
</comment>
<feature type="transmembrane region" description="Helical" evidence="9">
    <location>
        <begin position="246"/>
        <end position="265"/>
    </location>
</feature>
<evidence type="ECO:0000256" key="3">
    <source>
        <dbReference type="ARBA" id="ARBA00022989"/>
    </source>
</evidence>
<dbReference type="InterPro" id="IPR017452">
    <property type="entry name" value="GPCR_Rhodpsn_7TM"/>
</dbReference>
<evidence type="ECO:0000256" key="6">
    <source>
        <dbReference type="ARBA" id="ARBA00023170"/>
    </source>
</evidence>
<dbReference type="GO" id="GO:0005886">
    <property type="term" value="C:plasma membrane"/>
    <property type="evidence" value="ECO:0000318"/>
    <property type="project" value="GO_Central"/>
</dbReference>
<feature type="transmembrane region" description="Helical" evidence="9">
    <location>
        <begin position="23"/>
        <end position="47"/>
    </location>
</feature>
<proteinExistence type="inferred from homology"/>
<name>A7RF33_NEMVE</name>